<feature type="chain" id="PRO_5019428681" description="Knottin scorpion toxin-like domain-containing protein" evidence="1">
    <location>
        <begin position="36"/>
        <end position="91"/>
    </location>
</feature>
<dbReference type="Proteomes" id="UP000015105">
    <property type="component" value="Chromosome 6D"/>
</dbReference>
<evidence type="ECO:0000313" key="2">
    <source>
        <dbReference type="EnsemblPlants" id="AET6Gv20995300.2"/>
    </source>
</evidence>
<dbReference type="EnsemblPlants" id="AET6Gv20995300.2">
    <property type="protein sequence ID" value="AET6Gv20995300.2"/>
    <property type="gene ID" value="AET6Gv20995300"/>
</dbReference>
<dbReference type="AlphaFoldDB" id="A0A453Q6L6"/>
<evidence type="ECO:0000313" key="3">
    <source>
        <dbReference type="Proteomes" id="UP000015105"/>
    </source>
</evidence>
<keyword evidence="1" id="KW-0732">Signal</keyword>
<reference evidence="3" key="2">
    <citation type="journal article" date="2017" name="Nat. Plants">
        <title>The Aegilops tauschii genome reveals multiple impacts of transposons.</title>
        <authorList>
            <person name="Zhao G."/>
            <person name="Zou C."/>
            <person name="Li K."/>
            <person name="Wang K."/>
            <person name="Li T."/>
            <person name="Gao L."/>
            <person name="Zhang X."/>
            <person name="Wang H."/>
            <person name="Yang Z."/>
            <person name="Liu X."/>
            <person name="Jiang W."/>
            <person name="Mao L."/>
            <person name="Kong X."/>
            <person name="Jiao Y."/>
            <person name="Jia J."/>
        </authorList>
    </citation>
    <scope>NUCLEOTIDE SEQUENCE [LARGE SCALE GENOMIC DNA]</scope>
    <source>
        <strain evidence="3">cv. AL8/78</strain>
    </source>
</reference>
<reference evidence="2" key="5">
    <citation type="journal article" date="2021" name="G3 (Bethesda)">
        <title>Aegilops tauschii genome assembly Aet v5.0 features greater sequence contiguity and improved annotation.</title>
        <authorList>
            <person name="Wang L."/>
            <person name="Zhu T."/>
            <person name="Rodriguez J.C."/>
            <person name="Deal K.R."/>
            <person name="Dubcovsky J."/>
            <person name="McGuire P.E."/>
            <person name="Lux T."/>
            <person name="Spannagl M."/>
            <person name="Mayer K.F.X."/>
            <person name="Baldrich P."/>
            <person name="Meyers B.C."/>
            <person name="Huo N."/>
            <person name="Gu Y.Q."/>
            <person name="Zhou H."/>
            <person name="Devos K.M."/>
            <person name="Bennetzen J.L."/>
            <person name="Unver T."/>
            <person name="Budak H."/>
            <person name="Gulick P.J."/>
            <person name="Galiba G."/>
            <person name="Kalapos B."/>
            <person name="Nelson D.R."/>
            <person name="Li P."/>
            <person name="You F.M."/>
            <person name="Luo M.C."/>
            <person name="Dvorak J."/>
        </authorList>
    </citation>
    <scope>NUCLEOTIDE SEQUENCE [LARGE SCALE GENOMIC DNA]</scope>
    <source>
        <strain evidence="2">cv. AL8/78</strain>
    </source>
</reference>
<accession>A0A453Q6L6</accession>
<evidence type="ECO:0000256" key="1">
    <source>
        <dbReference type="SAM" id="SignalP"/>
    </source>
</evidence>
<evidence type="ECO:0008006" key="4">
    <source>
        <dbReference type="Google" id="ProtNLM"/>
    </source>
</evidence>
<name>A0A453Q6L6_AEGTS</name>
<proteinExistence type="predicted"/>
<reference evidence="2" key="4">
    <citation type="submission" date="2019-03" db="UniProtKB">
        <authorList>
            <consortium name="EnsemblPlants"/>
        </authorList>
    </citation>
    <scope>IDENTIFICATION</scope>
</reference>
<protein>
    <recommendedName>
        <fullName evidence="4">Knottin scorpion toxin-like domain-containing protein</fullName>
    </recommendedName>
</protein>
<dbReference type="Gramene" id="AET6Gv20995300.2">
    <property type="protein sequence ID" value="AET6Gv20995300.2"/>
    <property type="gene ID" value="AET6Gv20995300"/>
</dbReference>
<reference evidence="2" key="3">
    <citation type="journal article" date="2017" name="Nature">
        <title>Genome sequence of the progenitor of the wheat D genome Aegilops tauschii.</title>
        <authorList>
            <person name="Luo M.C."/>
            <person name="Gu Y.Q."/>
            <person name="Puiu D."/>
            <person name="Wang H."/>
            <person name="Twardziok S.O."/>
            <person name="Deal K.R."/>
            <person name="Huo N."/>
            <person name="Zhu T."/>
            <person name="Wang L."/>
            <person name="Wang Y."/>
            <person name="McGuire P.E."/>
            <person name="Liu S."/>
            <person name="Long H."/>
            <person name="Ramasamy R.K."/>
            <person name="Rodriguez J.C."/>
            <person name="Van S.L."/>
            <person name="Yuan L."/>
            <person name="Wang Z."/>
            <person name="Xia Z."/>
            <person name="Xiao L."/>
            <person name="Anderson O.D."/>
            <person name="Ouyang S."/>
            <person name="Liang Y."/>
            <person name="Zimin A.V."/>
            <person name="Pertea G."/>
            <person name="Qi P."/>
            <person name="Bennetzen J.L."/>
            <person name="Dai X."/>
            <person name="Dawson M.W."/>
            <person name="Muller H.G."/>
            <person name="Kugler K."/>
            <person name="Rivarola-Duarte L."/>
            <person name="Spannagl M."/>
            <person name="Mayer K.F.X."/>
            <person name="Lu F.H."/>
            <person name="Bevan M.W."/>
            <person name="Leroy P."/>
            <person name="Li P."/>
            <person name="You F.M."/>
            <person name="Sun Q."/>
            <person name="Liu Z."/>
            <person name="Lyons E."/>
            <person name="Wicker T."/>
            <person name="Salzberg S.L."/>
            <person name="Devos K.M."/>
            <person name="Dvorak J."/>
        </authorList>
    </citation>
    <scope>NUCLEOTIDE SEQUENCE [LARGE SCALE GENOMIC DNA]</scope>
    <source>
        <strain evidence="2">cv. AL8/78</strain>
    </source>
</reference>
<organism evidence="2 3">
    <name type="scientific">Aegilops tauschii subsp. strangulata</name>
    <name type="common">Goatgrass</name>
    <dbReference type="NCBI Taxonomy" id="200361"/>
    <lineage>
        <taxon>Eukaryota</taxon>
        <taxon>Viridiplantae</taxon>
        <taxon>Streptophyta</taxon>
        <taxon>Embryophyta</taxon>
        <taxon>Tracheophyta</taxon>
        <taxon>Spermatophyta</taxon>
        <taxon>Magnoliopsida</taxon>
        <taxon>Liliopsida</taxon>
        <taxon>Poales</taxon>
        <taxon>Poaceae</taxon>
        <taxon>BOP clade</taxon>
        <taxon>Pooideae</taxon>
        <taxon>Triticodae</taxon>
        <taxon>Triticeae</taxon>
        <taxon>Triticinae</taxon>
        <taxon>Aegilops</taxon>
    </lineage>
</organism>
<reference evidence="3" key="1">
    <citation type="journal article" date="2014" name="Science">
        <title>Ancient hybridizations among the ancestral genomes of bread wheat.</title>
        <authorList>
            <consortium name="International Wheat Genome Sequencing Consortium,"/>
            <person name="Marcussen T."/>
            <person name="Sandve S.R."/>
            <person name="Heier L."/>
            <person name="Spannagl M."/>
            <person name="Pfeifer M."/>
            <person name="Jakobsen K.S."/>
            <person name="Wulff B.B."/>
            <person name="Steuernagel B."/>
            <person name="Mayer K.F."/>
            <person name="Olsen O.A."/>
        </authorList>
    </citation>
    <scope>NUCLEOTIDE SEQUENCE [LARGE SCALE GENOMIC DNA]</scope>
    <source>
        <strain evidence="3">cv. AL8/78</strain>
    </source>
</reference>
<feature type="signal peptide" evidence="1">
    <location>
        <begin position="1"/>
        <end position="35"/>
    </location>
</feature>
<keyword evidence="3" id="KW-1185">Reference proteome</keyword>
<sequence length="91" mass="9757">QNNSHLLVIGLMKNTRALCLLALIVISTTFLSCHAAGTMDLGPILGCVKMKKACSVNGCLRQCASHGWNTHRCICTDVGHCCHYAEAMAPN</sequence>